<dbReference type="PROSITE" id="PS50850">
    <property type="entry name" value="MFS"/>
    <property type="match status" value="1"/>
</dbReference>
<dbReference type="InterPro" id="IPR020846">
    <property type="entry name" value="MFS_dom"/>
</dbReference>
<protein>
    <recommendedName>
        <fullName evidence="8">Major facilitator superfamily (MFS) profile domain-containing protein</fullName>
    </recommendedName>
</protein>
<feature type="transmembrane region" description="Helical" evidence="7">
    <location>
        <begin position="383"/>
        <end position="406"/>
    </location>
</feature>
<feature type="domain" description="Major facilitator superfamily (MFS) profile" evidence="8">
    <location>
        <begin position="88"/>
        <end position="544"/>
    </location>
</feature>
<keyword evidence="10" id="KW-1185">Reference proteome</keyword>
<proteinExistence type="inferred from homology"/>
<feature type="transmembrane region" description="Helical" evidence="7">
    <location>
        <begin position="412"/>
        <end position="432"/>
    </location>
</feature>
<evidence type="ECO:0000259" key="8">
    <source>
        <dbReference type="PROSITE" id="PS50850"/>
    </source>
</evidence>
<dbReference type="OrthoDB" id="6730379at2759"/>
<keyword evidence="5 7" id="KW-0472">Membrane</keyword>
<dbReference type="AlphaFoldDB" id="A0A8H3IPI1"/>
<dbReference type="Gene3D" id="1.20.1250.20">
    <property type="entry name" value="MFS general substrate transporter like domains"/>
    <property type="match status" value="2"/>
</dbReference>
<evidence type="ECO:0000256" key="5">
    <source>
        <dbReference type="ARBA" id="ARBA00023136"/>
    </source>
</evidence>
<gene>
    <name evidence="9" type="ORF">HETSPECPRED_006881</name>
</gene>
<dbReference type="GO" id="GO:0016020">
    <property type="term" value="C:membrane"/>
    <property type="evidence" value="ECO:0007669"/>
    <property type="project" value="UniProtKB-SubCell"/>
</dbReference>
<evidence type="ECO:0000256" key="1">
    <source>
        <dbReference type="ARBA" id="ARBA00004141"/>
    </source>
</evidence>
<feature type="transmembrane region" description="Helical" evidence="7">
    <location>
        <begin position="216"/>
        <end position="236"/>
    </location>
</feature>
<keyword evidence="3 7" id="KW-0812">Transmembrane</keyword>
<comment type="subcellular location">
    <subcellularLocation>
        <location evidence="1">Membrane</location>
        <topology evidence="1">Multi-pass membrane protein</topology>
    </subcellularLocation>
</comment>
<evidence type="ECO:0000313" key="9">
    <source>
        <dbReference type="EMBL" id="CAF9928555.1"/>
    </source>
</evidence>
<comment type="similarity">
    <text evidence="6">Belongs to the major facilitator superfamily. Allantoate permease family.</text>
</comment>
<dbReference type="InterPro" id="IPR036259">
    <property type="entry name" value="MFS_trans_sf"/>
</dbReference>
<feature type="transmembrane region" description="Helical" evidence="7">
    <location>
        <begin position="248"/>
        <end position="271"/>
    </location>
</feature>
<evidence type="ECO:0000256" key="2">
    <source>
        <dbReference type="ARBA" id="ARBA00022448"/>
    </source>
</evidence>
<keyword evidence="2" id="KW-0813">Transport</keyword>
<dbReference type="GO" id="GO:0022857">
    <property type="term" value="F:transmembrane transporter activity"/>
    <property type="evidence" value="ECO:0007669"/>
    <property type="project" value="InterPro"/>
</dbReference>
<accession>A0A8H3IPI1</accession>
<evidence type="ECO:0000256" key="7">
    <source>
        <dbReference type="SAM" id="Phobius"/>
    </source>
</evidence>
<evidence type="ECO:0000256" key="6">
    <source>
        <dbReference type="ARBA" id="ARBA00037968"/>
    </source>
</evidence>
<dbReference type="Pfam" id="PF07690">
    <property type="entry name" value="MFS_1"/>
    <property type="match status" value="1"/>
</dbReference>
<feature type="transmembrane region" description="Helical" evidence="7">
    <location>
        <begin position="160"/>
        <end position="186"/>
    </location>
</feature>
<evidence type="ECO:0000313" key="10">
    <source>
        <dbReference type="Proteomes" id="UP000664521"/>
    </source>
</evidence>
<feature type="transmembrane region" description="Helical" evidence="7">
    <location>
        <begin position="444"/>
        <end position="464"/>
    </location>
</feature>
<sequence>MTSPDENKDAMLGNEEKQIGISIGDENSSHVKGTDSTVGSKIGKRAAWTDVEDADEALRMTREYGDEEPVTIDKETHRRLLRQIDRNLLPVMCIVYGLNYLDKTTISYASIMGLEEELGLTKNNYQWLGSIFYFGYLGFEYPTSRLLQRLPLAKYLGANIVLWGLLLACTAACTNFGSIAAVRFILGMLEASVTPGFVLFTSQWYTKKEQGARTGIWFSFNGFANVLGGLVAYGVAKGSFGKHEAIASWKILFLVWGLVTIIVGTCFLLFMPDNPFGARFLDAHEKRLIVERTRMNQQGIGNKRFKWYQFKEALTDPQTWAFVLFALFWDIPNGGVSNFFSQLIVSFGFTPTESLLYGCPAGAIGAVAILASGFLGDRLSQRILVSSIGIWISILGMILIVALPFSNKGGRLAGYYISNTSTVALVSVLSLISSNVAGYTKKTTVAAFFLIAYCAGNIIGPQTFNTKEAPRFRGAEITILGKCNDNLFFDNNLSAWPWTEIADDMRTANRRKAVIRAAPDYKKLENSEWLDLTDRENVELVYTL</sequence>
<dbReference type="SUPFAM" id="SSF103473">
    <property type="entry name" value="MFS general substrate transporter"/>
    <property type="match status" value="1"/>
</dbReference>
<name>A0A8H3IPI1_9LECA</name>
<organism evidence="9 10">
    <name type="scientific">Heterodermia speciosa</name>
    <dbReference type="NCBI Taxonomy" id="116794"/>
    <lineage>
        <taxon>Eukaryota</taxon>
        <taxon>Fungi</taxon>
        <taxon>Dikarya</taxon>
        <taxon>Ascomycota</taxon>
        <taxon>Pezizomycotina</taxon>
        <taxon>Lecanoromycetes</taxon>
        <taxon>OSLEUM clade</taxon>
        <taxon>Lecanoromycetidae</taxon>
        <taxon>Caliciales</taxon>
        <taxon>Physciaceae</taxon>
        <taxon>Heterodermia</taxon>
    </lineage>
</organism>
<dbReference type="CDD" id="cd17327">
    <property type="entry name" value="MFS_FEN2_like"/>
    <property type="match status" value="1"/>
</dbReference>
<dbReference type="PANTHER" id="PTHR43791:SF1">
    <property type="entry name" value="ALLANTOATE PERMEASE"/>
    <property type="match status" value="1"/>
</dbReference>
<dbReference type="FunFam" id="1.20.1250.20:FF:000064">
    <property type="entry name" value="MFS allantoate transporter"/>
    <property type="match status" value="1"/>
</dbReference>
<comment type="caution">
    <text evidence="9">The sequence shown here is derived from an EMBL/GenBank/DDBJ whole genome shotgun (WGS) entry which is preliminary data.</text>
</comment>
<evidence type="ECO:0000256" key="4">
    <source>
        <dbReference type="ARBA" id="ARBA00022989"/>
    </source>
</evidence>
<feature type="transmembrane region" description="Helical" evidence="7">
    <location>
        <begin position="355"/>
        <end position="376"/>
    </location>
</feature>
<dbReference type="PANTHER" id="PTHR43791">
    <property type="entry name" value="PERMEASE-RELATED"/>
    <property type="match status" value="1"/>
</dbReference>
<reference evidence="9" key="1">
    <citation type="submission" date="2021-03" db="EMBL/GenBank/DDBJ databases">
        <authorList>
            <person name="Tagirdzhanova G."/>
        </authorList>
    </citation>
    <scope>NUCLEOTIDE SEQUENCE</scope>
</reference>
<dbReference type="InterPro" id="IPR011701">
    <property type="entry name" value="MFS"/>
</dbReference>
<dbReference type="Proteomes" id="UP000664521">
    <property type="component" value="Unassembled WGS sequence"/>
</dbReference>
<keyword evidence="4 7" id="KW-1133">Transmembrane helix</keyword>
<evidence type="ECO:0000256" key="3">
    <source>
        <dbReference type="ARBA" id="ARBA00022692"/>
    </source>
</evidence>
<dbReference type="EMBL" id="CAJPDS010000048">
    <property type="protein sequence ID" value="CAF9928555.1"/>
    <property type="molecule type" value="Genomic_DNA"/>
</dbReference>